<name>A0A3D8JTQ2_9BURK</name>
<sequence>MFSCCAYESNVDTTTDGNPTTNAGIRTRRRAGSSKAYASGWTDFAENDFALAPGKIARYNRVSGIPAVRFR</sequence>
<evidence type="ECO:0000313" key="2">
    <source>
        <dbReference type="Proteomes" id="UP000256838"/>
    </source>
</evidence>
<dbReference type="Proteomes" id="UP000256838">
    <property type="component" value="Unassembled WGS sequence"/>
</dbReference>
<gene>
    <name evidence="1" type="ORF">DWV00_23050</name>
</gene>
<keyword evidence="2" id="KW-1185">Reference proteome</keyword>
<dbReference type="EMBL" id="QRGA01000014">
    <property type="protein sequence ID" value="RDU96479.1"/>
    <property type="molecule type" value="Genomic_DNA"/>
</dbReference>
<reference evidence="1 2" key="1">
    <citation type="submission" date="2018-08" db="EMBL/GenBank/DDBJ databases">
        <title>Paraburkholderia sp. DHOM06 isolated from forest soil.</title>
        <authorList>
            <person name="Gao Z.-H."/>
            <person name="Qiu L.-H."/>
        </authorList>
    </citation>
    <scope>NUCLEOTIDE SEQUENCE [LARGE SCALE GENOMIC DNA]</scope>
    <source>
        <strain evidence="1 2">DHOM06</strain>
    </source>
</reference>
<accession>A0A3D8JTQ2</accession>
<comment type="caution">
    <text evidence="1">The sequence shown here is derived from an EMBL/GenBank/DDBJ whole genome shotgun (WGS) entry which is preliminary data.</text>
</comment>
<organism evidence="1 2">
    <name type="scientific">Trinickia dinghuensis</name>
    <dbReference type="NCBI Taxonomy" id="2291023"/>
    <lineage>
        <taxon>Bacteria</taxon>
        <taxon>Pseudomonadati</taxon>
        <taxon>Pseudomonadota</taxon>
        <taxon>Betaproteobacteria</taxon>
        <taxon>Burkholderiales</taxon>
        <taxon>Burkholderiaceae</taxon>
        <taxon>Trinickia</taxon>
    </lineage>
</organism>
<evidence type="ECO:0000313" key="1">
    <source>
        <dbReference type="EMBL" id="RDU96479.1"/>
    </source>
</evidence>
<protein>
    <submittedName>
        <fullName evidence="1">Uncharacterized protein</fullName>
    </submittedName>
</protein>
<dbReference type="AlphaFoldDB" id="A0A3D8JTQ2"/>
<proteinExistence type="predicted"/>